<feature type="transmembrane region" description="Helical" evidence="1">
    <location>
        <begin position="205"/>
        <end position="227"/>
    </location>
</feature>
<feature type="transmembrane region" description="Helical" evidence="1">
    <location>
        <begin position="278"/>
        <end position="306"/>
    </location>
</feature>
<feature type="transmembrane region" description="Helical" evidence="1">
    <location>
        <begin position="60"/>
        <end position="79"/>
    </location>
</feature>
<dbReference type="EMBL" id="SAUZ01000031">
    <property type="protein sequence ID" value="RWR17167.1"/>
    <property type="molecule type" value="Genomic_DNA"/>
</dbReference>
<dbReference type="RefSeq" id="WP_128210252.1">
    <property type="nucleotide sequence ID" value="NZ_JBHRSO010000004.1"/>
</dbReference>
<evidence type="ECO:0000256" key="1">
    <source>
        <dbReference type="SAM" id="Phobius"/>
    </source>
</evidence>
<reference evidence="2 3" key="1">
    <citation type="submission" date="2019-01" db="EMBL/GenBank/DDBJ databases">
        <title>Sinorhodobacter populi sp. nov. isolated from the symptomatic bark tissue of Populus euramericana canker.</title>
        <authorList>
            <person name="Xu G."/>
        </authorList>
    </citation>
    <scope>NUCLEOTIDE SEQUENCE [LARGE SCALE GENOMIC DNA]</scope>
    <source>
        <strain evidence="2 3">SK2B-1</strain>
    </source>
</reference>
<dbReference type="Proteomes" id="UP000284476">
    <property type="component" value="Unassembled WGS sequence"/>
</dbReference>
<gene>
    <name evidence="2" type="ORF">D2T30_19810</name>
</gene>
<feature type="transmembrane region" description="Helical" evidence="1">
    <location>
        <begin position="20"/>
        <end position="40"/>
    </location>
</feature>
<sequence>MQTTAIEVAPARLPNALGGLGLIFGLGIVSCFVVNLIVKAAPIGPWAGDQIAEMYWLDNVTWQLMALWWVLLSVVSGGFPFHRIEDPVTRGFVTLAVAWLVGWLSAKGIYWAGLDADWVFPIIGCIFFFIAFFSFAGENWIVAGMPPHRQFFILLVMIAFLTYVVTNSSIRWIPAWWFPFIEMGSASGVLAYLTRRMTQPGKALAQIGILFLVVICFLAISSGIGVWDTEAPGVGTFWTIGYFSDPRWLLWFMVACSVSYALLIQLRNWPFTLIPMPWGGILACLFCVIVTTIVTLFLASLVGSVFTDMNEALTYAYMGTHWSFVIALLFGFGNDRPYLWAGQKTSGSWEDVD</sequence>
<proteinExistence type="predicted"/>
<evidence type="ECO:0000313" key="2">
    <source>
        <dbReference type="EMBL" id="RWR17167.1"/>
    </source>
</evidence>
<keyword evidence="1" id="KW-0472">Membrane</keyword>
<feature type="transmembrane region" description="Helical" evidence="1">
    <location>
        <begin position="91"/>
        <end position="112"/>
    </location>
</feature>
<reference evidence="2 3" key="2">
    <citation type="submission" date="2019-01" db="EMBL/GenBank/DDBJ databases">
        <authorList>
            <person name="Li Y."/>
        </authorList>
    </citation>
    <scope>NUCLEOTIDE SEQUENCE [LARGE SCALE GENOMIC DNA]</scope>
    <source>
        <strain evidence="2 3">SK2B-1</strain>
    </source>
</reference>
<evidence type="ECO:0000313" key="3">
    <source>
        <dbReference type="Proteomes" id="UP000284476"/>
    </source>
</evidence>
<name>A0A443J9K9_9RHOB</name>
<organism evidence="2 3">
    <name type="scientific">Paenirhodobacter populi</name>
    <dbReference type="NCBI Taxonomy" id="2306993"/>
    <lineage>
        <taxon>Bacteria</taxon>
        <taxon>Pseudomonadati</taxon>
        <taxon>Pseudomonadota</taxon>
        <taxon>Alphaproteobacteria</taxon>
        <taxon>Rhodobacterales</taxon>
        <taxon>Rhodobacter group</taxon>
        <taxon>Paenirhodobacter</taxon>
    </lineage>
</organism>
<keyword evidence="1" id="KW-1133">Transmembrane helix</keyword>
<keyword evidence="1" id="KW-0812">Transmembrane</keyword>
<feature type="transmembrane region" description="Helical" evidence="1">
    <location>
        <begin position="118"/>
        <end position="139"/>
    </location>
</feature>
<feature type="transmembrane region" description="Helical" evidence="1">
    <location>
        <begin position="312"/>
        <end position="332"/>
    </location>
</feature>
<feature type="transmembrane region" description="Helical" evidence="1">
    <location>
        <begin position="151"/>
        <end position="170"/>
    </location>
</feature>
<dbReference type="AlphaFoldDB" id="A0A443J9K9"/>
<comment type="caution">
    <text evidence="2">The sequence shown here is derived from an EMBL/GenBank/DDBJ whole genome shotgun (WGS) entry which is preliminary data.</text>
</comment>
<accession>A0A443J9K9</accession>
<feature type="transmembrane region" description="Helical" evidence="1">
    <location>
        <begin position="247"/>
        <end position="266"/>
    </location>
</feature>
<protein>
    <submittedName>
        <fullName evidence="2">Uncharacterized protein</fullName>
    </submittedName>
</protein>
<feature type="transmembrane region" description="Helical" evidence="1">
    <location>
        <begin position="176"/>
        <end position="193"/>
    </location>
</feature>